<dbReference type="PANTHER" id="PTHR31623">
    <property type="entry name" value="F21J9.9"/>
    <property type="match status" value="1"/>
</dbReference>
<dbReference type="AlphaFoldDB" id="A0A699HE52"/>
<dbReference type="Pfam" id="PF02458">
    <property type="entry name" value="Transferase"/>
    <property type="match status" value="1"/>
</dbReference>
<dbReference type="PANTHER" id="PTHR31623:SF92">
    <property type="entry name" value="VINORINE SYNTHASE"/>
    <property type="match status" value="1"/>
</dbReference>
<dbReference type="InterPro" id="IPR023213">
    <property type="entry name" value="CAT-like_dom_sf"/>
</dbReference>
<protein>
    <submittedName>
        <fullName evidence="4">Acylsugar acyltransferase 3-like</fullName>
    </submittedName>
</protein>
<reference evidence="4" key="1">
    <citation type="journal article" date="2019" name="Sci. Rep.">
        <title>Draft genome of Tanacetum cinerariifolium, the natural source of mosquito coil.</title>
        <authorList>
            <person name="Yamashiro T."/>
            <person name="Shiraishi A."/>
            <person name="Satake H."/>
            <person name="Nakayama K."/>
        </authorList>
    </citation>
    <scope>NUCLEOTIDE SEQUENCE</scope>
</reference>
<comment type="similarity">
    <text evidence="1">Belongs to the plant acyltransferase family.</text>
</comment>
<keyword evidence="2 4" id="KW-0808">Transferase</keyword>
<sequence length="435" mass="48641">MMNTIKAKIRGYGGVRKLHTIISQETIKPSSPTPRHLKTYNFSLLDHFAPNVHMPKVFFYKSYNDGNTTNLKQSLSKCLTQYYPFAGRFPSPSASYVDCNDEGIEFSEVLIDSKIDDFIFNKNQDETMDQLIPNGSGCIGCTTSPNNLLEVQLNHFTCGGVALAVSISHKIADGFTTASLINHWASVARCQSPINPKFILSPTSDNIIKIPEVMNKGTDKKNYIARRFIFPNSKLNELKKKVNSMGPTPMNPTRVELLTSLIFKCSMGATIAKSGCYKPSNLLHCVNMRNKVINICPNTSAGNIFTLMNAKIASTSEIMLDEVIYELRKGKMELDGLQSLQEVEKHYLSTLSMLEGDESRSFVSSSLCRFPFYNVDFGWGKPIKVITRYPDVDDNGVILLDTPSGDGIEALVHLEKEEMSIFKMDEELLAYVEDE</sequence>
<name>A0A699HE52_TANCI</name>
<proteinExistence type="inferred from homology"/>
<keyword evidence="3 4" id="KW-0012">Acyltransferase</keyword>
<comment type="caution">
    <text evidence="4">The sequence shown here is derived from an EMBL/GenBank/DDBJ whole genome shotgun (WGS) entry which is preliminary data.</text>
</comment>
<dbReference type="EMBL" id="BKCJ010154758">
    <property type="protein sequence ID" value="GEY13928.1"/>
    <property type="molecule type" value="Genomic_DNA"/>
</dbReference>
<gene>
    <name evidence="4" type="ORF">Tci_385902</name>
</gene>
<dbReference type="Gene3D" id="3.30.559.10">
    <property type="entry name" value="Chloramphenicol acetyltransferase-like domain"/>
    <property type="match status" value="2"/>
</dbReference>
<organism evidence="4">
    <name type="scientific">Tanacetum cinerariifolium</name>
    <name type="common">Dalmatian daisy</name>
    <name type="synonym">Chrysanthemum cinerariifolium</name>
    <dbReference type="NCBI Taxonomy" id="118510"/>
    <lineage>
        <taxon>Eukaryota</taxon>
        <taxon>Viridiplantae</taxon>
        <taxon>Streptophyta</taxon>
        <taxon>Embryophyta</taxon>
        <taxon>Tracheophyta</taxon>
        <taxon>Spermatophyta</taxon>
        <taxon>Magnoliopsida</taxon>
        <taxon>eudicotyledons</taxon>
        <taxon>Gunneridae</taxon>
        <taxon>Pentapetalae</taxon>
        <taxon>asterids</taxon>
        <taxon>campanulids</taxon>
        <taxon>Asterales</taxon>
        <taxon>Asteraceae</taxon>
        <taxon>Asteroideae</taxon>
        <taxon>Anthemideae</taxon>
        <taxon>Anthemidinae</taxon>
        <taxon>Tanacetum</taxon>
    </lineage>
</organism>
<evidence type="ECO:0000256" key="2">
    <source>
        <dbReference type="ARBA" id="ARBA00022679"/>
    </source>
</evidence>
<evidence type="ECO:0000256" key="1">
    <source>
        <dbReference type="ARBA" id="ARBA00009861"/>
    </source>
</evidence>
<dbReference type="GO" id="GO:0016746">
    <property type="term" value="F:acyltransferase activity"/>
    <property type="evidence" value="ECO:0007669"/>
    <property type="project" value="UniProtKB-KW"/>
</dbReference>
<evidence type="ECO:0000313" key="4">
    <source>
        <dbReference type="EMBL" id="GEY13928.1"/>
    </source>
</evidence>
<accession>A0A699HE52</accession>
<evidence type="ECO:0000256" key="3">
    <source>
        <dbReference type="ARBA" id="ARBA00023315"/>
    </source>
</evidence>